<evidence type="ECO:0000313" key="1">
    <source>
        <dbReference type="EMBL" id="PRQ29040.1"/>
    </source>
</evidence>
<name>A0A2P6Q4D8_ROSCH</name>
<dbReference type="OMA" id="WSDEIKV"/>
<dbReference type="EMBL" id="PDCK01000043">
    <property type="protein sequence ID" value="PRQ29040.1"/>
    <property type="molecule type" value="Genomic_DNA"/>
</dbReference>
<dbReference type="Proteomes" id="UP000238479">
    <property type="component" value="Chromosome 5"/>
</dbReference>
<dbReference type="PANTHER" id="PTHR35694:SF1">
    <property type="entry name" value="DENEDDYLASE"/>
    <property type="match status" value="1"/>
</dbReference>
<protein>
    <submittedName>
        <fullName evidence="1">Uncharacterized protein</fullName>
    </submittedName>
</protein>
<reference evidence="1 2" key="1">
    <citation type="journal article" date="2018" name="Nat. Genet.">
        <title>The Rosa genome provides new insights in the design of modern roses.</title>
        <authorList>
            <person name="Bendahmane M."/>
        </authorList>
    </citation>
    <scope>NUCLEOTIDE SEQUENCE [LARGE SCALE GENOMIC DNA]</scope>
    <source>
        <strain evidence="2">cv. Old Blush</strain>
    </source>
</reference>
<dbReference type="AlphaFoldDB" id="A0A2P6Q4D8"/>
<accession>A0A2P6Q4D8</accession>
<gene>
    <name evidence="1" type="ORF">RchiOBHm_Chr5g0009531</name>
</gene>
<dbReference type="PANTHER" id="PTHR35694">
    <property type="entry name" value="DENEDDYLASE"/>
    <property type="match status" value="1"/>
</dbReference>
<organism evidence="1 2">
    <name type="scientific">Rosa chinensis</name>
    <name type="common">China rose</name>
    <dbReference type="NCBI Taxonomy" id="74649"/>
    <lineage>
        <taxon>Eukaryota</taxon>
        <taxon>Viridiplantae</taxon>
        <taxon>Streptophyta</taxon>
        <taxon>Embryophyta</taxon>
        <taxon>Tracheophyta</taxon>
        <taxon>Spermatophyta</taxon>
        <taxon>Magnoliopsida</taxon>
        <taxon>eudicotyledons</taxon>
        <taxon>Gunneridae</taxon>
        <taxon>Pentapetalae</taxon>
        <taxon>rosids</taxon>
        <taxon>fabids</taxon>
        <taxon>Rosales</taxon>
        <taxon>Rosaceae</taxon>
        <taxon>Rosoideae</taxon>
        <taxon>Rosoideae incertae sedis</taxon>
        <taxon>Rosa</taxon>
    </lineage>
</organism>
<comment type="caution">
    <text evidence="1">The sequence shown here is derived from an EMBL/GenBank/DDBJ whole genome shotgun (WGS) entry which is preliminary data.</text>
</comment>
<dbReference type="STRING" id="74649.A0A2P6Q4D8"/>
<keyword evidence="2" id="KW-1185">Reference proteome</keyword>
<evidence type="ECO:0000313" key="2">
    <source>
        <dbReference type="Proteomes" id="UP000238479"/>
    </source>
</evidence>
<dbReference type="Gramene" id="PRQ29040">
    <property type="protein sequence ID" value="PRQ29040"/>
    <property type="gene ID" value="RchiOBHm_Chr5g0009531"/>
</dbReference>
<proteinExistence type="predicted"/>
<sequence length="611" mass="67297">MASVHSLFLHPPLVSFRRPSCSSLFSKPRNPRFTLACSSSSSSRKSAPATEQEVLQAISESSEKSLPCVRTYENELARLGLVGAVDFQQALTAAAADGGEAADEHIREGVPAMVVETLFPGNSDPYSTISTRLFLPARKVKEKAGKLRSSITEDMLSTTTSRNILSMTFRQVVLELLWSFQLVVFRPGTQRNMKDLENPREVPACVTLSSSDERILSVLAEVVCISALQNTEKQFLEDYTGKTPSNFLHWFRKPGRTVSKDSSVVIYKLFEDEIVENAKSLLEHFQSTKNSFKSVKAKSKWWTPSALSKLEKIGGPEFSSWTSEYVPAYKLQIDANRLKDVKFEGWRKCGENSWEVLLTHSQMVGLADIIDMYYEDLYTLPDKELSCGVIASSTNLSNKKTGSFLLKLLSVSLASGILLVAISALGQFGLPYLHKGGKYLREHRSIPSSEVDSALNQCSDAVKLEAFCESVVKKIKDSLGWPGEITLETNVGAWTGKVPDYLRMAVDEDVPISPPLDKIDEDLKASAQDIASYQVVLSADGKIVGFQPLSRAAVNHWAANPLSKELYGGRKLSPGLTEPGLKLQCPDEVAVIELLMSVKPDASFALARPVR</sequence>